<evidence type="ECO:0000313" key="5">
    <source>
        <dbReference type="Proteomes" id="UP000501466"/>
    </source>
</evidence>
<dbReference type="NCBIfam" id="NF033563">
    <property type="entry name" value="transpos_IS30"/>
    <property type="match status" value="1"/>
</dbReference>
<protein>
    <recommendedName>
        <fullName evidence="3">Integrase catalytic domain-containing protein</fullName>
    </recommendedName>
</protein>
<organism evidence="4 5">
    <name type="scientific">Thiosulfativibrio zosterae</name>
    <dbReference type="NCBI Taxonomy" id="2675053"/>
    <lineage>
        <taxon>Bacteria</taxon>
        <taxon>Pseudomonadati</taxon>
        <taxon>Pseudomonadota</taxon>
        <taxon>Gammaproteobacteria</taxon>
        <taxon>Thiotrichales</taxon>
        <taxon>Piscirickettsiaceae</taxon>
        <taxon>Thiosulfativibrio</taxon>
    </lineage>
</organism>
<comment type="function">
    <text evidence="1">Required for the transposition of the insertion element.</text>
</comment>
<dbReference type="GO" id="GO:0005829">
    <property type="term" value="C:cytosol"/>
    <property type="evidence" value="ECO:0007669"/>
    <property type="project" value="TreeGrafter"/>
</dbReference>
<sequence>MREKGISLHHETVYQFIYRDKANGGQLHEHLRIANKPYRKRYGKNDRRGQIKNRISIEQRPEIVEQKTRIGDWEGDTVIGKGHKGVLLTLVERKTLYTLIVPLPDKQSEKLAQAVINAMKGLKSQVLTITYDNGKEFADHERMAKALEADIYFAHPYASWERGINENTNGLIRQYFPKGMDLRGVTIEQTQYVMDRLNNRPRSSRGGKTPNELFKGLRVDLLAA</sequence>
<dbReference type="Gene3D" id="3.30.420.10">
    <property type="entry name" value="Ribonuclease H-like superfamily/Ribonuclease H"/>
    <property type="match status" value="1"/>
</dbReference>
<dbReference type="PROSITE" id="PS01043">
    <property type="entry name" value="TRANSPOSASE_IS30"/>
    <property type="match status" value="1"/>
</dbReference>
<gene>
    <name evidence="4" type="ORF">THMIRHAT_08590</name>
</gene>
<comment type="similarity">
    <text evidence="2">Belongs to the transposase IS30 family.</text>
</comment>
<accession>A0A6F8PLY0</accession>
<evidence type="ECO:0000313" key="4">
    <source>
        <dbReference type="EMBL" id="BBP43113.1"/>
    </source>
</evidence>
<dbReference type="InterPro" id="IPR001598">
    <property type="entry name" value="Transposase_IS30_CS"/>
</dbReference>
<dbReference type="InterPro" id="IPR053392">
    <property type="entry name" value="Transposase_IS30-like"/>
</dbReference>
<evidence type="ECO:0000256" key="1">
    <source>
        <dbReference type="ARBA" id="ARBA00002190"/>
    </source>
</evidence>
<dbReference type="SUPFAM" id="SSF53098">
    <property type="entry name" value="Ribonuclease H-like"/>
    <property type="match status" value="1"/>
</dbReference>
<proteinExistence type="inferred from homology"/>
<dbReference type="GO" id="GO:0015074">
    <property type="term" value="P:DNA integration"/>
    <property type="evidence" value="ECO:0007669"/>
    <property type="project" value="InterPro"/>
</dbReference>
<dbReference type="EMBL" id="AP021888">
    <property type="protein sequence ID" value="BBP43113.1"/>
    <property type="molecule type" value="Genomic_DNA"/>
</dbReference>
<dbReference type="InterPro" id="IPR036397">
    <property type="entry name" value="RNaseH_sf"/>
</dbReference>
<reference evidence="5" key="1">
    <citation type="submission" date="2019-11" db="EMBL/GenBank/DDBJ databases">
        <title>Isolation and characterization of two novel species in the genus Thiomicrorhabdus.</title>
        <authorList>
            <person name="Mochizuki J."/>
            <person name="Kojima H."/>
            <person name="Fukui M."/>
        </authorList>
    </citation>
    <scope>NUCLEOTIDE SEQUENCE [LARGE SCALE GENOMIC DNA]</scope>
    <source>
        <strain evidence="5">AkT22</strain>
    </source>
</reference>
<dbReference type="GO" id="GO:0003677">
    <property type="term" value="F:DNA binding"/>
    <property type="evidence" value="ECO:0007669"/>
    <property type="project" value="InterPro"/>
</dbReference>
<dbReference type="PANTHER" id="PTHR10948">
    <property type="entry name" value="TRANSPOSASE"/>
    <property type="match status" value="1"/>
</dbReference>
<evidence type="ECO:0000256" key="2">
    <source>
        <dbReference type="ARBA" id="ARBA00006363"/>
    </source>
</evidence>
<dbReference type="GO" id="GO:0004803">
    <property type="term" value="F:transposase activity"/>
    <property type="evidence" value="ECO:0007669"/>
    <property type="project" value="InterPro"/>
</dbReference>
<dbReference type="InterPro" id="IPR051917">
    <property type="entry name" value="Transposase-Integrase"/>
</dbReference>
<dbReference type="KEGG" id="tzo:THMIRHAT_08590"/>
<feature type="domain" description="Integrase catalytic" evidence="3">
    <location>
        <begin position="57"/>
        <end position="218"/>
    </location>
</feature>
<dbReference type="PROSITE" id="PS50994">
    <property type="entry name" value="INTEGRASE"/>
    <property type="match status" value="1"/>
</dbReference>
<name>A0A6F8PLY0_9GAMM</name>
<evidence type="ECO:0000259" key="3">
    <source>
        <dbReference type="PROSITE" id="PS50994"/>
    </source>
</evidence>
<dbReference type="Proteomes" id="UP000501466">
    <property type="component" value="Chromosome"/>
</dbReference>
<dbReference type="AlphaFoldDB" id="A0A6F8PLY0"/>
<dbReference type="Pfam" id="PF00665">
    <property type="entry name" value="rve"/>
    <property type="match status" value="1"/>
</dbReference>
<dbReference type="InterPro" id="IPR001584">
    <property type="entry name" value="Integrase_cat-core"/>
</dbReference>
<keyword evidence="5" id="KW-1185">Reference proteome</keyword>
<dbReference type="GO" id="GO:0006313">
    <property type="term" value="P:DNA transposition"/>
    <property type="evidence" value="ECO:0007669"/>
    <property type="project" value="InterPro"/>
</dbReference>
<dbReference type="InterPro" id="IPR012337">
    <property type="entry name" value="RNaseH-like_sf"/>
</dbReference>
<dbReference type="PANTHER" id="PTHR10948:SF23">
    <property type="entry name" value="TRANSPOSASE INSI FOR INSERTION SEQUENCE ELEMENT IS30A-RELATED"/>
    <property type="match status" value="1"/>
</dbReference>